<organism evidence="1 2">
    <name type="scientific">Eumeta variegata</name>
    <name type="common">Bagworm moth</name>
    <name type="synonym">Eumeta japonica</name>
    <dbReference type="NCBI Taxonomy" id="151549"/>
    <lineage>
        <taxon>Eukaryota</taxon>
        <taxon>Metazoa</taxon>
        <taxon>Ecdysozoa</taxon>
        <taxon>Arthropoda</taxon>
        <taxon>Hexapoda</taxon>
        <taxon>Insecta</taxon>
        <taxon>Pterygota</taxon>
        <taxon>Neoptera</taxon>
        <taxon>Endopterygota</taxon>
        <taxon>Lepidoptera</taxon>
        <taxon>Glossata</taxon>
        <taxon>Ditrysia</taxon>
        <taxon>Tineoidea</taxon>
        <taxon>Psychidae</taxon>
        <taxon>Oiketicinae</taxon>
        <taxon>Eumeta</taxon>
    </lineage>
</organism>
<gene>
    <name evidence="1" type="ORF">EVAR_74463_1</name>
</gene>
<sequence>MKVDVGETKLMVFERGESTSECDILIDGETDEQAKGYIYLDSLFTNDGKHDRDIERKKKNESRINVVEMRLLCSMCGVSRKDTCRYSDVRERSGLKKDVMTREKEVCFGGLAIWKDE</sequence>
<comment type="caution">
    <text evidence="1">The sequence shown here is derived from an EMBL/GenBank/DDBJ whole genome shotgun (WGS) entry which is preliminary data.</text>
</comment>
<evidence type="ECO:0000313" key="1">
    <source>
        <dbReference type="EMBL" id="GBP11808.1"/>
    </source>
</evidence>
<dbReference type="Proteomes" id="UP000299102">
    <property type="component" value="Unassembled WGS sequence"/>
</dbReference>
<name>A0A4C1TED6_EUMVA</name>
<dbReference type="AlphaFoldDB" id="A0A4C1TED6"/>
<accession>A0A4C1TED6</accession>
<evidence type="ECO:0000313" key="2">
    <source>
        <dbReference type="Proteomes" id="UP000299102"/>
    </source>
</evidence>
<dbReference type="OrthoDB" id="425681at2759"/>
<proteinExistence type="predicted"/>
<reference evidence="1 2" key="1">
    <citation type="journal article" date="2019" name="Commun. Biol.">
        <title>The bagworm genome reveals a unique fibroin gene that provides high tensile strength.</title>
        <authorList>
            <person name="Kono N."/>
            <person name="Nakamura H."/>
            <person name="Ohtoshi R."/>
            <person name="Tomita M."/>
            <person name="Numata K."/>
            <person name="Arakawa K."/>
        </authorList>
    </citation>
    <scope>NUCLEOTIDE SEQUENCE [LARGE SCALE GENOMIC DNA]</scope>
</reference>
<protein>
    <submittedName>
        <fullName evidence="1">Uncharacterized protein</fullName>
    </submittedName>
</protein>
<dbReference type="EMBL" id="BGZK01000048">
    <property type="protein sequence ID" value="GBP11808.1"/>
    <property type="molecule type" value="Genomic_DNA"/>
</dbReference>
<keyword evidence="2" id="KW-1185">Reference proteome</keyword>